<dbReference type="GO" id="GO:0008270">
    <property type="term" value="F:zinc ion binding"/>
    <property type="evidence" value="ECO:0007669"/>
    <property type="project" value="UniProtKB-KW"/>
</dbReference>
<reference evidence="3" key="1">
    <citation type="submission" date="2021-06" db="EMBL/GenBank/DDBJ databases">
        <title>Parelaphostrongylus tenuis whole genome reference sequence.</title>
        <authorList>
            <person name="Garwood T.J."/>
            <person name="Larsen P.A."/>
            <person name="Fountain-Jones N.M."/>
            <person name="Garbe J.R."/>
            <person name="Macchietto M.G."/>
            <person name="Kania S.A."/>
            <person name="Gerhold R.W."/>
            <person name="Richards J.E."/>
            <person name="Wolf T.M."/>
        </authorList>
    </citation>
    <scope>NUCLEOTIDE SEQUENCE</scope>
    <source>
        <strain evidence="3">MNPRO001-30</strain>
        <tissue evidence="3">Meninges</tissue>
    </source>
</reference>
<dbReference type="InterPro" id="IPR036236">
    <property type="entry name" value="Znf_C2H2_sf"/>
</dbReference>
<keyword evidence="1" id="KW-0479">Metal-binding</keyword>
<dbReference type="SMART" id="SM00355">
    <property type="entry name" value="ZnF_C2H2"/>
    <property type="match status" value="2"/>
</dbReference>
<comment type="caution">
    <text evidence="3">The sequence shown here is derived from an EMBL/GenBank/DDBJ whole genome shotgun (WGS) entry which is preliminary data.</text>
</comment>
<feature type="domain" description="C2H2-type" evidence="2">
    <location>
        <begin position="81"/>
        <end position="104"/>
    </location>
</feature>
<dbReference type="AlphaFoldDB" id="A0AAD5N5Q9"/>
<protein>
    <recommendedName>
        <fullName evidence="2">C2H2-type domain-containing protein</fullName>
    </recommendedName>
</protein>
<organism evidence="3 4">
    <name type="scientific">Parelaphostrongylus tenuis</name>
    <name type="common">Meningeal worm</name>
    <dbReference type="NCBI Taxonomy" id="148309"/>
    <lineage>
        <taxon>Eukaryota</taxon>
        <taxon>Metazoa</taxon>
        <taxon>Ecdysozoa</taxon>
        <taxon>Nematoda</taxon>
        <taxon>Chromadorea</taxon>
        <taxon>Rhabditida</taxon>
        <taxon>Rhabditina</taxon>
        <taxon>Rhabditomorpha</taxon>
        <taxon>Strongyloidea</taxon>
        <taxon>Metastrongylidae</taxon>
        <taxon>Parelaphostrongylus</taxon>
    </lineage>
</organism>
<keyword evidence="4" id="KW-1185">Reference proteome</keyword>
<keyword evidence="1" id="KW-0862">Zinc</keyword>
<dbReference type="PROSITE" id="PS50157">
    <property type="entry name" value="ZINC_FINGER_C2H2_2"/>
    <property type="match status" value="1"/>
</dbReference>
<accession>A0AAD5N5Q9</accession>
<dbReference type="EMBL" id="JAHQIW010004561">
    <property type="protein sequence ID" value="KAJ1362901.1"/>
    <property type="molecule type" value="Genomic_DNA"/>
</dbReference>
<sequence length="157" mass="17553">MVREEREETSNAVPKISVRDDGEDSVLVIHDTNKHCSSSHCAAPIVHTVNEGDDECMILDVTELPTGAASHTVAATREKKYKCSMCSETFLKESTCRYHEQHSHRYNIVSNLCNEAYGVPLDEDSLMHICQQCVVAFEDPQIASHHLSEHMKKGLAL</sequence>
<dbReference type="Proteomes" id="UP001196413">
    <property type="component" value="Unassembled WGS sequence"/>
</dbReference>
<evidence type="ECO:0000256" key="1">
    <source>
        <dbReference type="PROSITE-ProRule" id="PRU00042"/>
    </source>
</evidence>
<gene>
    <name evidence="3" type="ORF">KIN20_022620</name>
</gene>
<name>A0AAD5N5Q9_PARTN</name>
<evidence type="ECO:0000313" key="4">
    <source>
        <dbReference type="Proteomes" id="UP001196413"/>
    </source>
</evidence>
<keyword evidence="1" id="KW-0863">Zinc-finger</keyword>
<dbReference type="SUPFAM" id="SSF57667">
    <property type="entry name" value="beta-beta-alpha zinc fingers"/>
    <property type="match status" value="1"/>
</dbReference>
<evidence type="ECO:0000313" key="3">
    <source>
        <dbReference type="EMBL" id="KAJ1362901.1"/>
    </source>
</evidence>
<evidence type="ECO:0000259" key="2">
    <source>
        <dbReference type="PROSITE" id="PS50157"/>
    </source>
</evidence>
<proteinExistence type="predicted"/>
<dbReference type="PROSITE" id="PS00028">
    <property type="entry name" value="ZINC_FINGER_C2H2_1"/>
    <property type="match status" value="1"/>
</dbReference>
<dbReference type="InterPro" id="IPR013087">
    <property type="entry name" value="Znf_C2H2_type"/>
</dbReference>